<reference evidence="3 5" key="2">
    <citation type="submission" date="2016-10" db="EMBL/GenBank/DDBJ databases">
        <authorList>
            <person name="Varghese N."/>
            <person name="Submissions S."/>
        </authorList>
    </citation>
    <scope>NUCLEOTIDE SEQUENCE [LARGE SCALE GENOMIC DNA]</scope>
    <source>
        <strain evidence="3 5">CGMCC 1.7071</strain>
    </source>
</reference>
<evidence type="ECO:0000313" key="5">
    <source>
        <dbReference type="Proteomes" id="UP000198939"/>
    </source>
</evidence>
<dbReference type="STRING" id="501024.RTCCBAU85039_0862"/>
<dbReference type="Proteomes" id="UP000198939">
    <property type="component" value="Unassembled WGS sequence"/>
</dbReference>
<name>A0A1H8DFQ0_9HYPH</name>
<keyword evidence="1" id="KW-0812">Transmembrane</keyword>
<dbReference type="AlphaFoldDB" id="A0A1H8DFQ0"/>
<dbReference type="EMBL" id="FNXB01000004">
    <property type="protein sequence ID" value="SEH51649.1"/>
    <property type="molecule type" value="Genomic_DNA"/>
</dbReference>
<proteinExistence type="predicted"/>
<organism evidence="2 4">
    <name type="scientific">Rhizobium tibeticum</name>
    <dbReference type="NCBI Taxonomy" id="501024"/>
    <lineage>
        <taxon>Bacteria</taxon>
        <taxon>Pseudomonadati</taxon>
        <taxon>Pseudomonadota</taxon>
        <taxon>Alphaproteobacteria</taxon>
        <taxon>Hyphomicrobiales</taxon>
        <taxon>Rhizobiaceae</taxon>
        <taxon>Rhizobium/Agrobacterium group</taxon>
        <taxon>Rhizobium</taxon>
    </lineage>
</organism>
<dbReference type="Proteomes" id="UP000183063">
    <property type="component" value="Unassembled WGS sequence"/>
</dbReference>
<sequence length="60" mass="6701">MTAPTAILAGVGAAFCAGMLFGTALLIGKLPKAIRRLVEWRRLRSLRVDDTWENSPWRDM</sequence>
<evidence type="ECO:0000313" key="3">
    <source>
        <dbReference type="EMBL" id="SEN06100.1"/>
    </source>
</evidence>
<gene>
    <name evidence="2" type="ORF">RTCCBAU85039_0862</name>
    <name evidence="3" type="ORF">SAMN05216228_100241</name>
</gene>
<keyword evidence="5" id="KW-1185">Reference proteome</keyword>
<dbReference type="EMBL" id="FOCV01000002">
    <property type="protein sequence ID" value="SEN06100.1"/>
    <property type="molecule type" value="Genomic_DNA"/>
</dbReference>
<dbReference type="RefSeq" id="WP_072371228.1">
    <property type="nucleotide sequence ID" value="NZ_FNXB01000004.1"/>
</dbReference>
<feature type="transmembrane region" description="Helical" evidence="1">
    <location>
        <begin position="6"/>
        <end position="27"/>
    </location>
</feature>
<accession>A0A1H8DFQ0</accession>
<evidence type="ECO:0000313" key="2">
    <source>
        <dbReference type="EMBL" id="SEH51649.1"/>
    </source>
</evidence>
<keyword evidence="1" id="KW-1133">Transmembrane helix</keyword>
<evidence type="ECO:0000256" key="1">
    <source>
        <dbReference type="SAM" id="Phobius"/>
    </source>
</evidence>
<reference evidence="4" key="1">
    <citation type="submission" date="2016-10" db="EMBL/GenBank/DDBJ databases">
        <authorList>
            <person name="Wibberg D."/>
        </authorList>
    </citation>
    <scope>NUCLEOTIDE SEQUENCE [LARGE SCALE GENOMIC DNA]</scope>
</reference>
<evidence type="ECO:0000313" key="4">
    <source>
        <dbReference type="Proteomes" id="UP000183063"/>
    </source>
</evidence>
<protein>
    <submittedName>
        <fullName evidence="2">Uncharacterized protein</fullName>
    </submittedName>
</protein>
<keyword evidence="1" id="KW-0472">Membrane</keyword>
<reference evidence="2" key="3">
    <citation type="submission" date="2016-10" db="EMBL/GenBank/DDBJ databases">
        <authorList>
            <person name="de Groot N.N."/>
        </authorList>
    </citation>
    <scope>NUCLEOTIDE SEQUENCE [LARGE SCALE GENOMIC DNA]</scope>
    <source>
        <strain evidence="2">CCBAU85039</strain>
    </source>
</reference>